<dbReference type="PANTHER" id="PTHR20883">
    <property type="entry name" value="PHYTANOYL-COA DIOXYGENASE DOMAIN CONTAINING 1"/>
    <property type="match status" value="1"/>
</dbReference>
<dbReference type="InterPro" id="IPR008775">
    <property type="entry name" value="Phytyl_CoA_dOase-like"/>
</dbReference>
<dbReference type="AlphaFoldDB" id="A0A381NL60"/>
<dbReference type="EMBL" id="UINC01000440">
    <property type="protein sequence ID" value="SUZ55315.1"/>
    <property type="molecule type" value="Genomic_DNA"/>
</dbReference>
<gene>
    <name evidence="1" type="ORF">METZ01_LOCUS8169</name>
</gene>
<dbReference type="Pfam" id="PF05721">
    <property type="entry name" value="PhyH"/>
    <property type="match status" value="1"/>
</dbReference>
<dbReference type="SUPFAM" id="SSF51197">
    <property type="entry name" value="Clavaminate synthase-like"/>
    <property type="match status" value="1"/>
</dbReference>
<reference evidence="1" key="1">
    <citation type="submission" date="2018-05" db="EMBL/GenBank/DDBJ databases">
        <authorList>
            <person name="Lanie J.A."/>
            <person name="Ng W.-L."/>
            <person name="Kazmierczak K.M."/>
            <person name="Andrzejewski T.M."/>
            <person name="Davidsen T.M."/>
            <person name="Wayne K.J."/>
            <person name="Tettelin H."/>
            <person name="Glass J.I."/>
            <person name="Rusch D."/>
            <person name="Podicherti R."/>
            <person name="Tsui H.-C.T."/>
            <person name="Winkler M.E."/>
        </authorList>
    </citation>
    <scope>NUCLEOTIDE SEQUENCE</scope>
</reference>
<proteinExistence type="predicted"/>
<dbReference type="PANTHER" id="PTHR20883:SF48">
    <property type="entry name" value="ECTOINE DIOXYGENASE"/>
    <property type="match status" value="1"/>
</dbReference>
<dbReference type="GO" id="GO:0046872">
    <property type="term" value="F:metal ion binding"/>
    <property type="evidence" value="ECO:0007669"/>
    <property type="project" value="UniProtKB-ARBA"/>
</dbReference>
<dbReference type="Gene3D" id="2.60.120.620">
    <property type="entry name" value="q2cbj1_9rhob like domain"/>
    <property type="match status" value="1"/>
</dbReference>
<dbReference type="GO" id="GO:0016491">
    <property type="term" value="F:oxidoreductase activity"/>
    <property type="evidence" value="ECO:0007669"/>
    <property type="project" value="UniProtKB-ARBA"/>
</dbReference>
<evidence type="ECO:0008006" key="2">
    <source>
        <dbReference type="Google" id="ProtNLM"/>
    </source>
</evidence>
<protein>
    <recommendedName>
        <fullName evidence="2">Phytanoyl-CoA dioxygenase family protein</fullName>
    </recommendedName>
</protein>
<sequence length="253" mass="29099">MLTDAQVSQYHENGYTIPNYRLPDETLADICRDHDRLIQNHPEFRNYCPNVLAYDLSFLNYARAPEILDMVEQVIGADFALWNSSFFAKPALDGQATPWHQDGEYWPIRPPATCTVWMAIDDATVDNGCLRFIPGSHKNRTLREHRVNPDPNLTLNQELLPNEYSEEEAIDLILGAGQISLHDIYMIHGSMENRSPQSRRGMTLRYMPTTSIFDRDLASRQASDKGLLNHTERTLFLMRGSDLSGKNDFRIRR</sequence>
<evidence type="ECO:0000313" key="1">
    <source>
        <dbReference type="EMBL" id="SUZ55315.1"/>
    </source>
</evidence>
<organism evidence="1">
    <name type="scientific">marine metagenome</name>
    <dbReference type="NCBI Taxonomy" id="408172"/>
    <lineage>
        <taxon>unclassified sequences</taxon>
        <taxon>metagenomes</taxon>
        <taxon>ecological metagenomes</taxon>
    </lineage>
</organism>
<name>A0A381NL60_9ZZZZ</name>
<accession>A0A381NL60</accession>